<evidence type="ECO:0000313" key="4">
    <source>
        <dbReference type="Proteomes" id="UP000309673"/>
    </source>
</evidence>
<keyword evidence="4" id="KW-1185">Reference proteome</keyword>
<dbReference type="Gene3D" id="2.60.120.260">
    <property type="entry name" value="Galactose-binding domain-like"/>
    <property type="match status" value="1"/>
</dbReference>
<dbReference type="Gene3D" id="2.60.40.1080">
    <property type="match status" value="2"/>
</dbReference>
<dbReference type="PROSITE" id="PS51257">
    <property type="entry name" value="PROKAR_LIPOPROTEIN"/>
    <property type="match status" value="1"/>
</dbReference>
<dbReference type="InterPro" id="IPR008979">
    <property type="entry name" value="Galactose-bd-like_sf"/>
</dbReference>
<dbReference type="Pfam" id="PF07554">
    <property type="entry name" value="FIVAR"/>
    <property type="match status" value="2"/>
</dbReference>
<accession>A0A4V5LS05</accession>
<dbReference type="SUPFAM" id="SSF48208">
    <property type="entry name" value="Six-hairpin glycosidases"/>
    <property type="match status" value="1"/>
</dbReference>
<dbReference type="Gene3D" id="1.20.1270.70">
    <property type="entry name" value="Designed single chain three-helix bundle"/>
    <property type="match status" value="1"/>
</dbReference>
<evidence type="ECO:0000313" key="3">
    <source>
        <dbReference type="EMBL" id="TJY40669.1"/>
    </source>
</evidence>
<evidence type="ECO:0000259" key="2">
    <source>
        <dbReference type="SMART" id="SM00635"/>
    </source>
</evidence>
<reference evidence="3 4" key="1">
    <citation type="submission" date="2019-04" db="EMBL/GenBank/DDBJ databases">
        <title>Cohnella sp. nov., isolated from soil.</title>
        <authorList>
            <person name="Kim W."/>
        </authorList>
    </citation>
    <scope>NUCLEOTIDE SEQUENCE [LARGE SCALE GENOMIC DNA]</scope>
    <source>
        <strain evidence="3 4">CAU 1483</strain>
    </source>
</reference>
<dbReference type="InterPro" id="IPR008964">
    <property type="entry name" value="Invasin/intimin_cell_adhesion"/>
</dbReference>
<dbReference type="Gene3D" id="3.30.1920.20">
    <property type="match status" value="1"/>
</dbReference>
<keyword evidence="1" id="KW-0732">Signal</keyword>
<dbReference type="SMART" id="SM00635">
    <property type="entry name" value="BID_2"/>
    <property type="match status" value="2"/>
</dbReference>
<dbReference type="InterPro" id="IPR012341">
    <property type="entry name" value="6hp_glycosidase-like_sf"/>
</dbReference>
<dbReference type="Pfam" id="PF22888">
    <property type="entry name" value="FIMAH"/>
    <property type="match status" value="1"/>
</dbReference>
<dbReference type="NCBIfam" id="NF047446">
    <property type="entry name" value="barrel_OmpL47"/>
    <property type="match status" value="1"/>
</dbReference>
<dbReference type="Gene3D" id="1.20.1270.90">
    <property type="entry name" value="AF1782-like"/>
    <property type="match status" value="1"/>
</dbReference>
<dbReference type="EMBL" id="SUPK01000008">
    <property type="protein sequence ID" value="TJY40669.1"/>
    <property type="molecule type" value="Genomic_DNA"/>
</dbReference>
<organism evidence="3 4">
    <name type="scientific">Cohnella pontilimi</name>
    <dbReference type="NCBI Taxonomy" id="2564100"/>
    <lineage>
        <taxon>Bacteria</taxon>
        <taxon>Bacillati</taxon>
        <taxon>Bacillota</taxon>
        <taxon>Bacilli</taxon>
        <taxon>Bacillales</taxon>
        <taxon>Paenibacillaceae</taxon>
        <taxon>Cohnella</taxon>
    </lineage>
</organism>
<dbReference type="Proteomes" id="UP000309673">
    <property type="component" value="Unassembled WGS sequence"/>
</dbReference>
<dbReference type="OrthoDB" id="9768507at2"/>
<dbReference type="Pfam" id="PF00754">
    <property type="entry name" value="F5_F8_type_C"/>
    <property type="match status" value="1"/>
</dbReference>
<dbReference type="InterPro" id="IPR008928">
    <property type="entry name" value="6-hairpin_glycosidase_sf"/>
</dbReference>
<dbReference type="Pfam" id="PF22124">
    <property type="entry name" value="Glyco_hydro_95_cat"/>
    <property type="match status" value="1"/>
</dbReference>
<proteinExistence type="predicted"/>
<feature type="domain" description="BIG2" evidence="2">
    <location>
        <begin position="904"/>
        <end position="992"/>
    </location>
</feature>
<name>A0A4V5LS05_9BACL</name>
<dbReference type="InterPro" id="IPR054470">
    <property type="entry name" value="FIMAH_dom"/>
</dbReference>
<evidence type="ECO:0000256" key="1">
    <source>
        <dbReference type="SAM" id="SignalP"/>
    </source>
</evidence>
<dbReference type="InterPro" id="IPR000421">
    <property type="entry name" value="FA58C"/>
</dbReference>
<dbReference type="SUPFAM" id="SSF49785">
    <property type="entry name" value="Galactose-binding domain-like"/>
    <property type="match status" value="1"/>
</dbReference>
<dbReference type="InterPro" id="IPR058094">
    <property type="entry name" value="Ig-like_OmpL47-like"/>
</dbReference>
<dbReference type="SUPFAM" id="SSF49373">
    <property type="entry name" value="Invasin/intimin cell-adhesion fragments"/>
    <property type="match status" value="2"/>
</dbReference>
<protein>
    <recommendedName>
        <fullName evidence="2">BIG2 domain-containing protein</fullName>
    </recommendedName>
</protein>
<gene>
    <name evidence="3" type="ORF">E5161_16060</name>
</gene>
<dbReference type="Gene3D" id="1.50.10.10">
    <property type="match status" value="1"/>
</dbReference>
<dbReference type="InterPro" id="IPR003343">
    <property type="entry name" value="Big_2"/>
</dbReference>
<dbReference type="GO" id="GO:0005975">
    <property type="term" value="P:carbohydrate metabolic process"/>
    <property type="evidence" value="ECO:0007669"/>
    <property type="project" value="InterPro"/>
</dbReference>
<feature type="chain" id="PRO_5038533734" description="BIG2 domain-containing protein" evidence="1">
    <location>
        <begin position="29"/>
        <end position="1830"/>
    </location>
</feature>
<comment type="caution">
    <text evidence="3">The sequence shown here is derived from an EMBL/GenBank/DDBJ whole genome shotgun (WGS) entry which is preliminary data.</text>
</comment>
<feature type="signal peptide" evidence="1">
    <location>
        <begin position="1"/>
        <end position="28"/>
    </location>
</feature>
<dbReference type="RefSeq" id="WP_136778859.1">
    <property type="nucleotide sequence ID" value="NZ_SUPK01000008.1"/>
</dbReference>
<feature type="domain" description="BIG2" evidence="2">
    <location>
        <begin position="1016"/>
        <end position="1093"/>
    </location>
</feature>
<dbReference type="Pfam" id="PF02368">
    <property type="entry name" value="Big_2"/>
    <property type="match status" value="1"/>
</dbReference>
<dbReference type="InterPro" id="IPR054363">
    <property type="entry name" value="GH95_cat"/>
</dbReference>
<sequence length="1830" mass="195921">MSATKPRSLRRILSVTLSAALTVSACMTGVTGFAGTVRAASGFVPPQAVLDHLHKDDWGELRNILSGIYGTITTPLKITDVNSGKYTMGQLVGNGDIGAIAAGISTTSQQFYFAKQDFWGTLHAQSNAVKDNQGILSGGGLSIGPTGAAGSKAASVFNMKQDLLNAQVITTLQLKDTAGSDATITMNSWTADTDNVFVTEITNEGTSPVTLSAKQWVPAMAYASGSATDLTDAQSTYPYTGGIDSKGNNPVLWTTRDTNAGANGNTSNFRSRMATATTVVGSQLENARQKIEATDYYDSNKGKYYNSLGEAGDFTVNAGSKVYVLSYFASSSGPYNAIKSVSQVQADAVSGIASYTTEEAINRLKQEHSDWWKNYWLKSYVQFNDADLNQYYYGSLYVLGSSNRPTSANGKVNKYNLPASMYGPWIPADNMGWGGRYFLNYNQQAHYYASGSTNRIETAVPYNRVIAYDKPWQINNAAAQGHDGAVHVRTLSPFHLMASAQPALNPKTSTKVYGFNASSTDQKSNGMFAVVPMVFYYEYTLDEEYLRNVLYPYLKELMKFYDSYVLRQDDGNGLYHYSVIGSSIHEGDAADINPDLDIGAIKFLSNFLSLHAFKMNEDPASLTRWKDIADHTSFPEAMLPKGIFNAANTDNYVPTLLAVDYMSPNQAHVDLIEPGDQPVELEGVVFPFENAQLLDGDPELLQKVRNTLEYMNGWAAGSFAGWSSQNNGFPKVYPIAARAGWPAADLLAKFRIALNAKVRTSNLTYYGSGGAIETVASMEALNSMLMQSSTTPELPTTVWAFPNWDKSRSVTYERLGAMGNVEISSAYDAQTQNVPYVDLKSKRNGKIALVNPWTQGTPVIREVSADGTLGADVSYEIRAGKIIFDARQNTRYMVMNDSSDPAVHTSGITLNRYSADLILGGTGETNTIAVQATVEGNPGDTVTWSSSDPAVASVTANGATATVTAVGTGSGKVAQATITAASAQDPGIKRTFKVRVADVSTVPTSLTLISPSTATIYGPASTGASTAKVTGTNRLQLTAAIQPSNVFDKRIMWKSSNNNVAMVDKNGLVIARGAGTATITGTSMANPALPPVTTTVTVTAAGVDYSNEGNLAAVLENAKAISIYSGNKTSSGGFRRVSSSPDWEGKQEIFQMAHINALGVKDKYSGYSTVNISRDTAYFAAVALNEAIRVIDPSKAIELNGIDKTSLAAAIQSASKLTDSNFDTEQQWNELQAALAAAISVNDNAEATQEEVDAALTALQAAMAKAKISVSAGRVPVVDISAGTASIYGSHLVQFLASGVAARTWTVTNPDGSATADAKIDSTGLLYATAEETYLITSTPAGGEAETVSVTVSNLAAMPNLASSTTGFGTYFGSTSGGSYPPKNAFDGNASTFYDHSATVPYVGWDFGKPAAMNMLRFLPRSGTNAARIYQAKLQGSNESPTAGYVDLVTITDQPSTANASSWYVKALNNTTAYRYYRWLGTNGSHANIAEMELYINVDKTDLAETITAAEALIEEKYTPDSWAALQSAVQRAAAVNEDPNAPQERIDSAEQAVKTAVANLVPDTEAPVTRAETDPAYTDGWFRSPVTVTLTAEDDVSGIAMTEYKLSADAEWQTYESPVVLSEDGIYELFYRSTDRAGNEESAKSLTVRIDQTPASFELTVNGAPFADQAVFTDDKIISFELTAVDATSGAADKQMFLDGKPYTGGSAVDLAGKLGKHELRVVVRDEAGNVTDRTISFEVKTEIGSLKKLIERYIASGDITGMFAAKLTEILDKALSLLQKGEVNDALEVLPQVMQHINHNPKQVTVSEKAKAVIEKDLDTIMRSLSKK</sequence>